<dbReference type="EMBL" id="JACHNA010000001">
    <property type="protein sequence ID" value="MBB4735317.1"/>
    <property type="molecule type" value="Genomic_DNA"/>
</dbReference>
<organism evidence="9 10">
    <name type="scientific">Micrococcus cohnii</name>
    <dbReference type="NCBI Taxonomy" id="993416"/>
    <lineage>
        <taxon>Bacteria</taxon>
        <taxon>Bacillati</taxon>
        <taxon>Actinomycetota</taxon>
        <taxon>Actinomycetes</taxon>
        <taxon>Micrococcales</taxon>
        <taxon>Micrococcaceae</taxon>
        <taxon>Micrococcus</taxon>
    </lineage>
</organism>
<feature type="transmembrane region" description="Helical" evidence="7">
    <location>
        <begin position="445"/>
        <end position="463"/>
    </location>
</feature>
<feature type="region of interest" description="Disordered" evidence="6">
    <location>
        <begin position="199"/>
        <end position="222"/>
    </location>
</feature>
<dbReference type="InterPro" id="IPR052159">
    <property type="entry name" value="Competence_DNA_uptake"/>
</dbReference>
<evidence type="ECO:0000256" key="5">
    <source>
        <dbReference type="ARBA" id="ARBA00023136"/>
    </source>
</evidence>
<evidence type="ECO:0000256" key="4">
    <source>
        <dbReference type="ARBA" id="ARBA00022989"/>
    </source>
</evidence>
<gene>
    <name evidence="9" type="ORF">HDA30_000825</name>
</gene>
<evidence type="ECO:0000313" key="10">
    <source>
        <dbReference type="Proteomes" id="UP000540191"/>
    </source>
</evidence>
<evidence type="ECO:0000256" key="1">
    <source>
        <dbReference type="ARBA" id="ARBA00004651"/>
    </source>
</evidence>
<feature type="domain" description="Metallo-beta-lactamase" evidence="8">
    <location>
        <begin position="592"/>
        <end position="772"/>
    </location>
</feature>
<feature type="transmembrane region" description="Helical" evidence="7">
    <location>
        <begin position="551"/>
        <end position="572"/>
    </location>
</feature>
<feature type="transmembrane region" description="Helical" evidence="7">
    <location>
        <begin position="301"/>
        <end position="317"/>
    </location>
</feature>
<dbReference type="PROSITE" id="PS51257">
    <property type="entry name" value="PROKAR_LIPOPROTEIN"/>
    <property type="match status" value="1"/>
</dbReference>
<comment type="caution">
    <text evidence="9">The sequence shown here is derived from an EMBL/GenBank/DDBJ whole genome shotgun (WGS) entry which is preliminary data.</text>
</comment>
<evidence type="ECO:0000256" key="3">
    <source>
        <dbReference type="ARBA" id="ARBA00022692"/>
    </source>
</evidence>
<dbReference type="PANTHER" id="PTHR30619:SF1">
    <property type="entry name" value="RECOMBINATION PROTEIN 2"/>
    <property type="match status" value="1"/>
</dbReference>
<evidence type="ECO:0000313" key="9">
    <source>
        <dbReference type="EMBL" id="MBB4735317.1"/>
    </source>
</evidence>
<keyword evidence="4 7" id="KW-1133">Transmembrane helix</keyword>
<sequence length="864" mass="88300">MTGSRGEPAALDARWALALCSVLACALSLPPGDAAAAARVSLASGSGAAVLLAGAAVLRRGRSRSDRGGLLGAAGAGALALLCVALTAQSIAQTERRLDEVAWHELVRNQRTVRVEVLLQSSPSERVDRFGVRRAEASARIERFGAQGTVLPEPVRALLSVPASAEQVGQAGDRVCLVARLASQERTTVLRARAAPRAGGCPGASAAADPGAPATRPTEGVAGRDRMRQAFRDASAGAWADADELIPALVLGDRGTQSAQLDQAMKDAGLSHLSAVSGANCALLCGAVTVGLRSLRTHRRVVVTAVLGTLAVFVVLIGPEPSVLRAATMGGLGALAVFAGRGRQAFCLLCLAGTMLVIIEPALAVEPALHLSLAATAGIVVGARPTEVLLRRALDPLLPGWAAGWLSVSLAVTGTAHLACQPILILMTGTVSAYAVPANLAAAPLVPAVTVLGTAAAACVLIAPGLTAALLWIVQAPAGLIGAIARTVAGLPHAVRPWPEADLGVGLFVLTLAGTLVGFTWLLAHERRPRPPVRRVGGPAAHARIPVRPPVLIVLAAALSAAAAGGYTAVLLPSPAARAGQDWAAAFCDVGQGDMTLVRSGEHAAVVVDAGPDPRDARACLDALGVRRVDALLFTHLHADHTGGAEGIRDRLTSPSDIGYATSDAPEADTDAPPTGATRLSAGDRGEAGSAVWHVLHADSAAPRENDASAQVLLRTVDEHSRATTVLVTGDMQDQATARWISAPTQQPPPSAGEVDVLKVAHHGARNGGLDLPHRVRADLQVVSVGADNTYGHPHPGTAAGLARLGPVARTDVSGTLLVGWTPPDHGPVGPHRVVLDRDESGACLTVRALGPRRRAPIPARPRS</sequence>
<name>A0A7W7M336_9MICC</name>
<feature type="compositionally biased region" description="Low complexity" evidence="6">
    <location>
        <begin position="199"/>
        <end position="217"/>
    </location>
</feature>
<feature type="region of interest" description="Disordered" evidence="6">
    <location>
        <begin position="660"/>
        <end position="684"/>
    </location>
</feature>
<dbReference type="InterPro" id="IPR004477">
    <property type="entry name" value="ComEC_N"/>
</dbReference>
<dbReference type="Pfam" id="PF03772">
    <property type="entry name" value="Competence"/>
    <property type="match status" value="1"/>
</dbReference>
<accession>A0A7W7M336</accession>
<keyword evidence="10" id="KW-1185">Reference proteome</keyword>
<dbReference type="Pfam" id="PF00753">
    <property type="entry name" value="Lactamase_B"/>
    <property type="match status" value="1"/>
</dbReference>
<keyword evidence="3 7" id="KW-0812">Transmembrane</keyword>
<dbReference type="SMART" id="SM00849">
    <property type="entry name" value="Lactamase_B"/>
    <property type="match status" value="1"/>
</dbReference>
<comment type="subcellular location">
    <subcellularLocation>
        <location evidence="1">Cell membrane</location>
        <topology evidence="1">Multi-pass membrane protein</topology>
    </subcellularLocation>
</comment>
<evidence type="ECO:0000256" key="2">
    <source>
        <dbReference type="ARBA" id="ARBA00022475"/>
    </source>
</evidence>
<dbReference type="SUPFAM" id="SSF56281">
    <property type="entry name" value="Metallo-hydrolase/oxidoreductase"/>
    <property type="match status" value="1"/>
</dbReference>
<dbReference type="PANTHER" id="PTHR30619">
    <property type="entry name" value="DNA INTERNALIZATION/COMPETENCE PROTEIN COMEC/REC2"/>
    <property type="match status" value="1"/>
</dbReference>
<keyword evidence="2" id="KW-1003">Cell membrane</keyword>
<protein>
    <submittedName>
        <fullName evidence="9">Competence protein ComEC</fullName>
    </submittedName>
</protein>
<dbReference type="NCBIfam" id="TIGR00360">
    <property type="entry name" value="ComEC_N-term"/>
    <property type="match status" value="1"/>
</dbReference>
<feature type="transmembrane region" description="Helical" evidence="7">
    <location>
        <begin position="402"/>
        <end position="425"/>
    </location>
</feature>
<evidence type="ECO:0000256" key="7">
    <source>
        <dbReference type="SAM" id="Phobius"/>
    </source>
</evidence>
<feature type="transmembrane region" description="Helical" evidence="7">
    <location>
        <begin position="470"/>
        <end position="491"/>
    </location>
</feature>
<feature type="transmembrane region" description="Helical" evidence="7">
    <location>
        <begin position="346"/>
        <end position="365"/>
    </location>
</feature>
<evidence type="ECO:0000256" key="6">
    <source>
        <dbReference type="SAM" id="MobiDB-lite"/>
    </source>
</evidence>
<feature type="transmembrane region" description="Helical" evidence="7">
    <location>
        <begin position="323"/>
        <end position="339"/>
    </location>
</feature>
<feature type="transmembrane region" description="Helical" evidence="7">
    <location>
        <begin position="69"/>
        <end position="88"/>
    </location>
</feature>
<dbReference type="GO" id="GO:0005886">
    <property type="term" value="C:plasma membrane"/>
    <property type="evidence" value="ECO:0007669"/>
    <property type="project" value="UniProtKB-SubCell"/>
</dbReference>
<keyword evidence="5 7" id="KW-0472">Membrane</keyword>
<evidence type="ECO:0000259" key="8">
    <source>
        <dbReference type="SMART" id="SM00849"/>
    </source>
</evidence>
<proteinExistence type="predicted"/>
<dbReference type="Proteomes" id="UP000540191">
    <property type="component" value="Unassembled WGS sequence"/>
</dbReference>
<dbReference type="InterPro" id="IPR036866">
    <property type="entry name" value="RibonucZ/Hydroxyglut_hydro"/>
</dbReference>
<dbReference type="AlphaFoldDB" id="A0A7W7M336"/>
<feature type="transmembrane region" description="Helical" evidence="7">
    <location>
        <begin position="371"/>
        <end position="390"/>
    </location>
</feature>
<feature type="transmembrane region" description="Helical" evidence="7">
    <location>
        <begin position="503"/>
        <end position="524"/>
    </location>
</feature>
<dbReference type="InterPro" id="IPR001279">
    <property type="entry name" value="Metallo-B-lactamas"/>
</dbReference>
<dbReference type="RefSeq" id="WP_184241188.1">
    <property type="nucleotide sequence ID" value="NZ_JACHNA010000001.1"/>
</dbReference>
<reference evidence="9 10" key="1">
    <citation type="submission" date="2020-08" db="EMBL/GenBank/DDBJ databases">
        <title>Sequencing the genomes of 1000 actinobacteria strains.</title>
        <authorList>
            <person name="Klenk H.-P."/>
        </authorList>
    </citation>
    <scope>NUCLEOTIDE SEQUENCE [LARGE SCALE GENOMIC DNA]</scope>
    <source>
        <strain evidence="9 10">DSM 23974</strain>
    </source>
</reference>
<dbReference type="Gene3D" id="3.60.15.10">
    <property type="entry name" value="Ribonuclease Z/Hydroxyacylglutathione hydrolase-like"/>
    <property type="match status" value="1"/>
</dbReference>